<feature type="compositionally biased region" description="Gly residues" evidence="2">
    <location>
        <begin position="874"/>
        <end position="883"/>
    </location>
</feature>
<feature type="compositionally biased region" description="Basic and acidic residues" evidence="2">
    <location>
        <begin position="808"/>
        <end position="824"/>
    </location>
</feature>
<dbReference type="SUPFAM" id="SSF48452">
    <property type="entry name" value="TPR-like"/>
    <property type="match status" value="2"/>
</dbReference>
<sequence>MDDCTLEKLVVKPGKLTPSFQKSHLEYDVTVPSNVEKIHIDPLTSDSGASYCIFGGDGGKDVPLKEGAVTDIKIEVTSEDGTIKHYFIHAKRLSAKDAFLNDLQFSVGNLNPAFDPDVLSYSCLLPCNVAQVVLKPVAPDTKNVVLVCGEKPGTPTALNVGETNVSVEVTSADGSNKKTYVIDVIRKQIPRFVKLTDEKLAKEYECPFTLSALYRPITIRGSNPKNTYSAPNIDEKTRKSKIDPLSGMPLGKDWRIVDYELDKKIAVAMATIPLTNGKSLDPAKFSELAAQIESCNIAPTVADVTDKFKNASAPLKHTVEVRKWEKNLHQVFDETDVDKLCKSGEEYLQNYFDSLPKSGQFKQWPHGETPLDFLDNASHCFACAIKGKPKDAALHMKLGQVLEERYYAEDLFGLKKEEGGESLPSFNFEAKESSKEEECAAICKLRGVDAASAPIALQLKAIDEEYHHLVGSSQSGKADHVQGLFLWKSKQASQEGMAAQKAQDQESPLGQAYQKYMDALTLDEPKAIYNFHVGRMLVIQGNFDEAVKRLEVTLNWNPKHQFSRFYLGLALALQKNGPGPRAKETISYLLEAMETLLTLHTKSAMTPDDPRDIPAILHSDNLLRSSNVHLLRGIVNLGKLLQKNTDVKDCMSPEHVFHTSALLASQVLPYISQGDAYKQLEWVLLESHSNLLDILLKDPAKNAALIEQRCQRLSALIMNSTLPMSEDLLNLQEQTCQKLVSLQPCSSLSLYRLGVSQFDKFENCPPGDTANKILKEAMTSYQACISLEGKPASGDPPESLTGQQWWQDKVKAEQEAKKAEEAKKAPAPAAKGGPAKPAPAARGGGAAGRGAPASRGAPAARGRGAATTPARGGATAGRGGAARGGAAAKTPAGKAAPAPAASKAPPGKGGHQCEATPPAQKAGAKEPPAPEPKKEEAKPEPAPESKPADDKPAPINPKTYHARLGLARAYRAAGDIDQSKKFYNEVMTMAPEVHDACIELAEMLAKTDPKGAVDVYCKFHISDPPTFDDGYILGEIVRLLMKAEDYEDKRLVKNMILYGKVYGLAVLEKYVKILEEKFKNKILQEVYAGVNGKSVDDADMQAFFKFKCWI</sequence>
<protein>
    <recommendedName>
        <fullName evidence="3">Cadherin-like beta-sandwich-like domain-containing protein</fullName>
    </recommendedName>
</protein>
<dbReference type="Pfam" id="PF12733">
    <property type="entry name" value="Cadherin-like"/>
    <property type="match status" value="2"/>
</dbReference>
<reference evidence="4" key="1">
    <citation type="submission" date="2022-08" db="UniProtKB">
        <authorList>
            <consortium name="EnsemblMetazoa"/>
        </authorList>
    </citation>
    <scope>IDENTIFICATION</scope>
    <source>
        <strain evidence="4">05x7-T-G4-1.051#20</strain>
    </source>
</reference>
<feature type="compositionally biased region" description="Basic and acidic residues" evidence="2">
    <location>
        <begin position="931"/>
        <end position="952"/>
    </location>
</feature>
<feature type="compositionally biased region" description="Low complexity" evidence="2">
    <location>
        <begin position="849"/>
        <end position="873"/>
    </location>
</feature>
<name>A0A8W8I134_MAGGI</name>
<feature type="repeat" description="TPR" evidence="1">
    <location>
        <begin position="527"/>
        <end position="560"/>
    </location>
</feature>
<feature type="compositionally biased region" description="Low complexity" evidence="2">
    <location>
        <begin position="884"/>
        <end position="906"/>
    </location>
</feature>
<feature type="compositionally biased region" description="Low complexity" evidence="2">
    <location>
        <begin position="917"/>
        <end position="926"/>
    </location>
</feature>
<accession>A0A8W8I134</accession>
<feature type="domain" description="Cadherin-like beta-sandwich-like" evidence="3">
    <location>
        <begin position="101"/>
        <end position="187"/>
    </location>
</feature>
<evidence type="ECO:0000313" key="5">
    <source>
        <dbReference type="Proteomes" id="UP000005408"/>
    </source>
</evidence>
<proteinExistence type="predicted"/>
<feature type="compositionally biased region" description="Low complexity" evidence="2">
    <location>
        <begin position="825"/>
        <end position="841"/>
    </location>
</feature>
<dbReference type="Gene3D" id="1.25.40.10">
    <property type="entry name" value="Tetratricopeptide repeat domain"/>
    <property type="match status" value="2"/>
</dbReference>
<evidence type="ECO:0000256" key="1">
    <source>
        <dbReference type="PROSITE-ProRule" id="PRU00339"/>
    </source>
</evidence>
<evidence type="ECO:0000313" key="4">
    <source>
        <dbReference type="EnsemblMetazoa" id="G12010.2:cds"/>
    </source>
</evidence>
<dbReference type="EnsemblMetazoa" id="G12010.2">
    <property type="protein sequence ID" value="G12010.2:cds"/>
    <property type="gene ID" value="G12010"/>
</dbReference>
<feature type="repeat" description="TPR" evidence="1">
    <location>
        <begin position="960"/>
        <end position="993"/>
    </location>
</feature>
<feature type="region of interest" description="Disordered" evidence="2">
    <location>
        <begin position="808"/>
        <end position="958"/>
    </location>
</feature>
<dbReference type="InterPro" id="IPR011990">
    <property type="entry name" value="TPR-like_helical_dom_sf"/>
</dbReference>
<dbReference type="InterPro" id="IPR019734">
    <property type="entry name" value="TPR_rpt"/>
</dbReference>
<dbReference type="Proteomes" id="UP000005408">
    <property type="component" value="Unassembled WGS sequence"/>
</dbReference>
<keyword evidence="5" id="KW-1185">Reference proteome</keyword>
<keyword evidence="1" id="KW-0802">TPR repeat</keyword>
<organism evidence="4 5">
    <name type="scientific">Magallana gigas</name>
    <name type="common">Pacific oyster</name>
    <name type="synonym">Crassostrea gigas</name>
    <dbReference type="NCBI Taxonomy" id="29159"/>
    <lineage>
        <taxon>Eukaryota</taxon>
        <taxon>Metazoa</taxon>
        <taxon>Spiralia</taxon>
        <taxon>Lophotrochozoa</taxon>
        <taxon>Mollusca</taxon>
        <taxon>Bivalvia</taxon>
        <taxon>Autobranchia</taxon>
        <taxon>Pteriomorphia</taxon>
        <taxon>Ostreida</taxon>
        <taxon>Ostreoidea</taxon>
        <taxon>Ostreidae</taxon>
        <taxon>Magallana</taxon>
    </lineage>
</organism>
<evidence type="ECO:0000256" key="2">
    <source>
        <dbReference type="SAM" id="MobiDB-lite"/>
    </source>
</evidence>
<dbReference type="PROSITE" id="PS50005">
    <property type="entry name" value="TPR"/>
    <property type="match status" value="2"/>
</dbReference>
<evidence type="ECO:0000259" key="3">
    <source>
        <dbReference type="Pfam" id="PF12733"/>
    </source>
</evidence>
<dbReference type="AlphaFoldDB" id="A0A8W8I134"/>
<dbReference type="InterPro" id="IPR025883">
    <property type="entry name" value="Cadherin-like_domain"/>
</dbReference>
<feature type="domain" description="Cadherin-like beta-sandwich-like" evidence="3">
    <location>
        <begin position="9"/>
        <end position="92"/>
    </location>
</feature>